<evidence type="ECO:0000313" key="3">
    <source>
        <dbReference type="Proteomes" id="UP000250088"/>
    </source>
</evidence>
<keyword evidence="3" id="KW-1185">Reference proteome</keyword>
<protein>
    <submittedName>
        <fullName evidence="2">Uncharacterized protein</fullName>
    </submittedName>
</protein>
<gene>
    <name evidence="2" type="ORF">B1756_07755</name>
</gene>
<dbReference type="GeneID" id="32893965"/>
<dbReference type="Proteomes" id="UP000250088">
    <property type="component" value="Chromosome"/>
</dbReference>
<reference evidence="3" key="1">
    <citation type="submission" date="2017-02" db="EMBL/GenBank/DDBJ databases">
        <title>Natronthermophilus aegyptiacus gen. nov.,sp. nov., an aerobic, extremely halophilic alkalithermophilic archaeon isolated from the athalassohaline Wadi An Natrun, Egypt.</title>
        <authorList>
            <person name="Zhao B."/>
        </authorList>
    </citation>
    <scope>NUCLEOTIDE SEQUENCE [LARGE SCALE GENOMIC DNA]</scope>
    <source>
        <strain evidence="3">JW/NM-HA 15</strain>
    </source>
</reference>
<sequence length="122" mass="13530">MATEEAQPPEGFTKATAPSTNSDDYDTEWVERPEVGEIVQGTLLDMKPECGDYDTTILELRLSAPYGDHDEGDLVCFWSTNGIDAALEENDVARGEEIAVACEGTFEIDGEDRREFALYTRD</sequence>
<dbReference type="RefSeq" id="WP_086888019.1">
    <property type="nucleotide sequence ID" value="NZ_CP019893.1"/>
</dbReference>
<feature type="region of interest" description="Disordered" evidence="1">
    <location>
        <begin position="1"/>
        <end position="26"/>
    </location>
</feature>
<proteinExistence type="predicted"/>
<dbReference type="EMBL" id="CP019893">
    <property type="protein sequence ID" value="ARS89641.1"/>
    <property type="molecule type" value="Genomic_DNA"/>
</dbReference>
<accession>A0A2Z2HR59</accession>
<evidence type="ECO:0000256" key="1">
    <source>
        <dbReference type="SAM" id="MobiDB-lite"/>
    </source>
</evidence>
<organism evidence="2 3">
    <name type="scientific">Natrarchaeobaculum aegyptiacum</name>
    <dbReference type="NCBI Taxonomy" id="745377"/>
    <lineage>
        <taxon>Archaea</taxon>
        <taxon>Methanobacteriati</taxon>
        <taxon>Methanobacteriota</taxon>
        <taxon>Stenosarchaea group</taxon>
        <taxon>Halobacteria</taxon>
        <taxon>Halobacteriales</taxon>
        <taxon>Natrialbaceae</taxon>
        <taxon>Natrarchaeobaculum</taxon>
    </lineage>
</organism>
<dbReference type="OrthoDB" id="255757at2157"/>
<dbReference type="KEGG" id="naj:B1756_07755"/>
<name>A0A2Z2HR59_9EURY</name>
<dbReference type="AlphaFoldDB" id="A0A2Z2HR59"/>
<evidence type="ECO:0000313" key="2">
    <source>
        <dbReference type="EMBL" id="ARS89641.1"/>
    </source>
</evidence>